<proteinExistence type="predicted"/>
<accession>A0AC34GUG6</accession>
<sequence>MAIADIISLVSICVHYVLSFGILELNDFLHANICKFVIFATHVSTSVSIWSWLLMSTLRYLSVYYPLVYISLWRLPLRVLSITFGGAFATNLWLLSVVTYIPTEIGPAGEVIAVGGCVQMPLISDIPDLNRAFLFIEIFWSFVIPTAIIIFVDSSVYLCRYSLLKKTRELESDLRKNNTCPIRKKTHRTLWKWLIIALIDVGLNTPENINRLAVILGIVSDSENSTESYLLIRVFSQLLYYLQFSFNGVYLALFIYDKSTTISSNNQSNNHSGKKWRKKWRRSSQRLPSMLNTPNPSKLRTSLVSPMASSPSDDDEELLSQKIPYHLVHKIAATKSPTKIIAFDTV</sequence>
<evidence type="ECO:0000313" key="1">
    <source>
        <dbReference type="Proteomes" id="UP000887579"/>
    </source>
</evidence>
<organism evidence="1 2">
    <name type="scientific">Panagrolaimus sp. ES5</name>
    <dbReference type="NCBI Taxonomy" id="591445"/>
    <lineage>
        <taxon>Eukaryota</taxon>
        <taxon>Metazoa</taxon>
        <taxon>Ecdysozoa</taxon>
        <taxon>Nematoda</taxon>
        <taxon>Chromadorea</taxon>
        <taxon>Rhabditida</taxon>
        <taxon>Tylenchina</taxon>
        <taxon>Panagrolaimomorpha</taxon>
        <taxon>Panagrolaimoidea</taxon>
        <taxon>Panagrolaimidae</taxon>
        <taxon>Panagrolaimus</taxon>
    </lineage>
</organism>
<dbReference type="Proteomes" id="UP000887579">
    <property type="component" value="Unplaced"/>
</dbReference>
<dbReference type="WBParaSite" id="ES5_v2.g8374.t1">
    <property type="protein sequence ID" value="ES5_v2.g8374.t1"/>
    <property type="gene ID" value="ES5_v2.g8374"/>
</dbReference>
<reference evidence="2" key="1">
    <citation type="submission" date="2022-11" db="UniProtKB">
        <authorList>
            <consortium name="WormBaseParasite"/>
        </authorList>
    </citation>
    <scope>IDENTIFICATION</scope>
</reference>
<evidence type="ECO:0000313" key="2">
    <source>
        <dbReference type="WBParaSite" id="ES5_v2.g8374.t1"/>
    </source>
</evidence>
<protein>
    <submittedName>
        <fullName evidence="2">G-protein coupled receptors family 1 profile domain-containing protein</fullName>
    </submittedName>
</protein>
<name>A0AC34GUG6_9BILA</name>